<gene>
    <name evidence="7" type="ORF">B0H41_002419</name>
</gene>
<dbReference type="CDD" id="cd00397">
    <property type="entry name" value="DNA_BRE_C"/>
    <property type="match status" value="1"/>
</dbReference>
<dbReference type="RefSeq" id="WP_173710937.1">
    <property type="nucleotide sequence ID" value="NZ_JABSWW010000001.1"/>
</dbReference>
<reference evidence="7" key="1">
    <citation type="submission" date="2020-05" db="EMBL/GenBank/DDBJ databases">
        <authorList>
            <person name="Brown S."/>
            <person name="Huntemann M."/>
            <person name="Clum A."/>
            <person name="Spunde A."/>
            <person name="Palaniappan K."/>
            <person name="Ritter S."/>
            <person name="Mikhailova N."/>
            <person name="Chen I.-M."/>
            <person name="Stamatis D."/>
            <person name="Reddy T."/>
            <person name="O'Malley R."/>
            <person name="Daum C."/>
            <person name="Shapiro N."/>
            <person name="Ivanova N."/>
            <person name="Kyrpides N."/>
            <person name="Woyke T."/>
        </authorList>
    </citation>
    <scope>NUCLEOTIDE SEQUENCE</scope>
    <source>
        <strain evidence="7">DJ080</strain>
    </source>
</reference>
<dbReference type="AlphaFoldDB" id="A0AAX0B0A6"/>
<evidence type="ECO:0000256" key="3">
    <source>
        <dbReference type="ARBA" id="ARBA00023172"/>
    </source>
</evidence>
<keyword evidence="3" id="KW-0233">DNA recombination</keyword>
<dbReference type="PROSITE" id="PS51898">
    <property type="entry name" value="TYR_RECOMBINASE"/>
    <property type="match status" value="1"/>
</dbReference>
<dbReference type="PROSITE" id="PS51900">
    <property type="entry name" value="CB"/>
    <property type="match status" value="1"/>
</dbReference>
<name>A0AAX0B0A6_CLOBE</name>
<dbReference type="InterPro" id="IPR050090">
    <property type="entry name" value="Tyrosine_recombinase_XerCD"/>
</dbReference>
<dbReference type="Pfam" id="PF00589">
    <property type="entry name" value="Phage_integrase"/>
    <property type="match status" value="1"/>
</dbReference>
<dbReference type="InterPro" id="IPR002104">
    <property type="entry name" value="Integrase_catalytic"/>
</dbReference>
<dbReference type="Proteomes" id="UP001193748">
    <property type="component" value="Unassembled WGS sequence"/>
</dbReference>
<evidence type="ECO:0000259" key="6">
    <source>
        <dbReference type="PROSITE" id="PS51900"/>
    </source>
</evidence>
<evidence type="ECO:0000313" key="8">
    <source>
        <dbReference type="Proteomes" id="UP001193748"/>
    </source>
</evidence>
<dbReference type="GO" id="GO:0015074">
    <property type="term" value="P:DNA integration"/>
    <property type="evidence" value="ECO:0007669"/>
    <property type="project" value="InterPro"/>
</dbReference>
<dbReference type="InterPro" id="IPR011010">
    <property type="entry name" value="DNA_brk_join_enz"/>
</dbReference>
<evidence type="ECO:0000256" key="4">
    <source>
        <dbReference type="PROSITE-ProRule" id="PRU01248"/>
    </source>
</evidence>
<proteinExistence type="inferred from homology"/>
<evidence type="ECO:0000259" key="5">
    <source>
        <dbReference type="PROSITE" id="PS51898"/>
    </source>
</evidence>
<evidence type="ECO:0000256" key="1">
    <source>
        <dbReference type="ARBA" id="ARBA00008857"/>
    </source>
</evidence>
<dbReference type="Gene3D" id="1.10.150.130">
    <property type="match status" value="1"/>
</dbReference>
<feature type="domain" description="Tyr recombinase" evidence="5">
    <location>
        <begin position="115"/>
        <end position="296"/>
    </location>
</feature>
<evidence type="ECO:0000313" key="7">
    <source>
        <dbReference type="EMBL" id="NRT88740.1"/>
    </source>
</evidence>
<evidence type="ECO:0000256" key="2">
    <source>
        <dbReference type="ARBA" id="ARBA00023125"/>
    </source>
</evidence>
<dbReference type="InterPro" id="IPR044068">
    <property type="entry name" value="CB"/>
</dbReference>
<dbReference type="GO" id="GO:0003677">
    <property type="term" value="F:DNA binding"/>
    <property type="evidence" value="ECO:0007669"/>
    <property type="project" value="UniProtKB-UniRule"/>
</dbReference>
<dbReference type="GO" id="GO:0006310">
    <property type="term" value="P:DNA recombination"/>
    <property type="evidence" value="ECO:0007669"/>
    <property type="project" value="UniProtKB-KW"/>
</dbReference>
<dbReference type="Gene3D" id="1.10.443.10">
    <property type="entry name" value="Intergrase catalytic core"/>
    <property type="match status" value="1"/>
</dbReference>
<dbReference type="PANTHER" id="PTHR30349">
    <property type="entry name" value="PHAGE INTEGRASE-RELATED"/>
    <property type="match status" value="1"/>
</dbReference>
<comment type="caution">
    <text evidence="7">The sequence shown here is derived from an EMBL/GenBank/DDBJ whole genome shotgun (WGS) entry which is preliminary data.</text>
</comment>
<keyword evidence="2 4" id="KW-0238">DNA-binding</keyword>
<comment type="similarity">
    <text evidence="1">Belongs to the 'phage' integrase family.</text>
</comment>
<dbReference type="PANTHER" id="PTHR30349:SF41">
    <property type="entry name" value="INTEGRASE_RECOMBINASE PROTEIN MJ0367-RELATED"/>
    <property type="match status" value="1"/>
</dbReference>
<feature type="domain" description="Core-binding (CB)" evidence="6">
    <location>
        <begin position="13"/>
        <end position="97"/>
    </location>
</feature>
<dbReference type="SUPFAM" id="SSF56349">
    <property type="entry name" value="DNA breaking-rejoining enzymes"/>
    <property type="match status" value="1"/>
</dbReference>
<accession>A0AAX0B0A6</accession>
<dbReference type="InterPro" id="IPR010998">
    <property type="entry name" value="Integrase_recombinase_N"/>
</dbReference>
<protein>
    <submittedName>
        <fullName evidence="7">Integrase/recombinase XerD</fullName>
    </submittedName>
</protein>
<dbReference type="EMBL" id="JABSWW010000001">
    <property type="protein sequence ID" value="NRT88740.1"/>
    <property type="molecule type" value="Genomic_DNA"/>
</dbReference>
<reference evidence="7" key="2">
    <citation type="journal article" date="2022" name="Nat. Biotechnol.">
        <title>Carbon-negative production of acetone and isopropanol by gas fermentation at industrial pilot scale.</title>
        <authorList>
            <person name="Liew F.E."/>
            <person name="Nogle R."/>
            <person name="Abdalla T."/>
            <person name="Rasor B.J."/>
            <person name="Canter C."/>
            <person name="Jensen R.O."/>
            <person name="Wang L."/>
            <person name="Strutz J."/>
            <person name="Chirania P."/>
            <person name="De Tissera S."/>
            <person name="Mueller A.P."/>
            <person name="Ruan Z."/>
            <person name="Gao A."/>
            <person name="Tran L."/>
            <person name="Engle N.L."/>
            <person name="Bromley J.C."/>
            <person name="Daniell J."/>
            <person name="Conrado R."/>
            <person name="Tschaplinski T.J."/>
            <person name="Giannone R.J."/>
            <person name="Hettich R.L."/>
            <person name="Karim A.S."/>
            <person name="Simpson S.D."/>
            <person name="Brown S.D."/>
            <person name="Leang C."/>
            <person name="Jewett M.C."/>
            <person name="Kopke M."/>
        </authorList>
    </citation>
    <scope>NUCLEOTIDE SEQUENCE</scope>
    <source>
        <strain evidence="7">DJ080</strain>
    </source>
</reference>
<organism evidence="7 8">
    <name type="scientific">Clostridium beijerinckii</name>
    <name type="common">Clostridium MP</name>
    <dbReference type="NCBI Taxonomy" id="1520"/>
    <lineage>
        <taxon>Bacteria</taxon>
        <taxon>Bacillati</taxon>
        <taxon>Bacillota</taxon>
        <taxon>Clostridia</taxon>
        <taxon>Eubacteriales</taxon>
        <taxon>Clostridiaceae</taxon>
        <taxon>Clostridium</taxon>
    </lineage>
</organism>
<sequence>MKRLKMTRVKNDKTFKSGFKEFISNCKVKNLREATINHYEISYKQIIKYLDENIEISDINKNTFEKFIVNVKEYSNANSQTLHTYSRDLKTIFHFFMDQEYMQRFKIILPKVDKYPIEAYTDEELEKLLKKPNIRKCEFTEYRNYVMTAFFLSTGIRLTSLINIKIKDVSLSQDIVNIMHTKNRKALTIPLNNQIVKIIKEYLNYRQYKDDGDYLFCNIYGKQLTKSSITQALLSYNRSRGVEHTGIHRLRHTFAKKWILAGNSVVSLQRILGHSNLQMTQNYINILVSDLKKDVDNYNILQEFNKSFIKLSNKNKGENYNGKNQVESI</sequence>
<dbReference type="InterPro" id="IPR013762">
    <property type="entry name" value="Integrase-like_cat_sf"/>
</dbReference>